<protein>
    <submittedName>
        <fullName evidence="2">Uncharacterized protein</fullName>
    </submittedName>
</protein>
<dbReference type="AlphaFoldDB" id="A0A2P2PF12"/>
<name>A0A2P2PF12_RHIMU</name>
<evidence type="ECO:0000313" key="2">
    <source>
        <dbReference type="EMBL" id="MBX53316.1"/>
    </source>
</evidence>
<evidence type="ECO:0000256" key="1">
    <source>
        <dbReference type="SAM" id="MobiDB-lite"/>
    </source>
</evidence>
<feature type="compositionally biased region" description="Polar residues" evidence="1">
    <location>
        <begin position="11"/>
        <end position="30"/>
    </location>
</feature>
<reference evidence="2" key="1">
    <citation type="submission" date="2018-02" db="EMBL/GenBank/DDBJ databases">
        <title>Rhizophora mucronata_Transcriptome.</title>
        <authorList>
            <person name="Meera S.P."/>
            <person name="Sreeshan A."/>
            <person name="Augustine A."/>
        </authorList>
    </citation>
    <scope>NUCLEOTIDE SEQUENCE</scope>
    <source>
        <tissue evidence="2">Leaf</tissue>
    </source>
</reference>
<organism evidence="2">
    <name type="scientific">Rhizophora mucronata</name>
    <name type="common">Asiatic mangrove</name>
    <dbReference type="NCBI Taxonomy" id="61149"/>
    <lineage>
        <taxon>Eukaryota</taxon>
        <taxon>Viridiplantae</taxon>
        <taxon>Streptophyta</taxon>
        <taxon>Embryophyta</taxon>
        <taxon>Tracheophyta</taxon>
        <taxon>Spermatophyta</taxon>
        <taxon>Magnoliopsida</taxon>
        <taxon>eudicotyledons</taxon>
        <taxon>Gunneridae</taxon>
        <taxon>Pentapetalae</taxon>
        <taxon>rosids</taxon>
        <taxon>fabids</taxon>
        <taxon>Malpighiales</taxon>
        <taxon>Rhizophoraceae</taxon>
        <taxon>Rhizophora</taxon>
    </lineage>
</organism>
<proteinExistence type="predicted"/>
<accession>A0A2P2PF12</accession>
<feature type="compositionally biased region" description="Pro residues" evidence="1">
    <location>
        <begin position="1"/>
        <end position="10"/>
    </location>
</feature>
<feature type="region of interest" description="Disordered" evidence="1">
    <location>
        <begin position="1"/>
        <end position="30"/>
    </location>
</feature>
<dbReference type="EMBL" id="GGEC01072832">
    <property type="protein sequence ID" value="MBX53316.1"/>
    <property type="molecule type" value="Transcribed_RNA"/>
</dbReference>
<sequence length="30" mass="3299">MLWPCRPNPQQPTISTAELCSEGNQRNGAV</sequence>